<dbReference type="InterPro" id="IPR029064">
    <property type="entry name" value="Ribosomal_eL30-like_sf"/>
</dbReference>
<gene>
    <name evidence="2" type="ORF">ACFPU1_04905</name>
</gene>
<evidence type="ECO:0000259" key="1">
    <source>
        <dbReference type="Pfam" id="PF01248"/>
    </source>
</evidence>
<dbReference type="EMBL" id="JBHSOZ010000003">
    <property type="protein sequence ID" value="MFC5712109.1"/>
    <property type="molecule type" value="Genomic_DNA"/>
</dbReference>
<organism evidence="2 3">
    <name type="scientific">Thalassorhabdus alkalitolerans</name>
    <dbReference type="NCBI Taxonomy" id="2282697"/>
    <lineage>
        <taxon>Bacteria</taxon>
        <taxon>Bacillati</taxon>
        <taxon>Bacillota</taxon>
        <taxon>Bacilli</taxon>
        <taxon>Bacillales</taxon>
        <taxon>Bacillaceae</taxon>
        <taxon>Thalassorhabdus</taxon>
    </lineage>
</organism>
<comment type="caution">
    <text evidence="2">The sequence shown here is derived from an EMBL/GenBank/DDBJ whole genome shotgun (WGS) entry which is preliminary data.</text>
</comment>
<accession>A0ABW0YP39</accession>
<proteinExistence type="predicted"/>
<dbReference type="NCBIfam" id="NF005825">
    <property type="entry name" value="PRK07714.1"/>
    <property type="match status" value="1"/>
</dbReference>
<dbReference type="RefSeq" id="WP_385939151.1">
    <property type="nucleotide sequence ID" value="NZ_JBHSOZ010000003.1"/>
</dbReference>
<feature type="domain" description="Ribosomal protein eL8/eL30/eS12/Gadd45" evidence="1">
    <location>
        <begin position="6"/>
        <end position="89"/>
    </location>
</feature>
<evidence type="ECO:0000313" key="2">
    <source>
        <dbReference type="EMBL" id="MFC5712109.1"/>
    </source>
</evidence>
<dbReference type="Proteomes" id="UP001596142">
    <property type="component" value="Unassembled WGS sequence"/>
</dbReference>
<dbReference type="Gene3D" id="3.30.1330.30">
    <property type="match status" value="1"/>
</dbReference>
<keyword evidence="3" id="KW-1185">Reference proteome</keyword>
<reference evidence="3" key="1">
    <citation type="journal article" date="2019" name="Int. J. Syst. Evol. Microbiol.">
        <title>The Global Catalogue of Microorganisms (GCM) 10K type strain sequencing project: providing services to taxonomists for standard genome sequencing and annotation.</title>
        <authorList>
            <consortium name="The Broad Institute Genomics Platform"/>
            <consortium name="The Broad Institute Genome Sequencing Center for Infectious Disease"/>
            <person name="Wu L."/>
            <person name="Ma J."/>
        </authorList>
    </citation>
    <scope>NUCLEOTIDE SEQUENCE [LARGE SCALE GENOMIC DNA]</scope>
    <source>
        <strain evidence="3">CECT 7184</strain>
    </source>
</reference>
<name>A0ABW0YP39_9BACI</name>
<protein>
    <submittedName>
        <fullName evidence="2">YlxQ family RNA-binding protein</fullName>
    </submittedName>
</protein>
<dbReference type="Pfam" id="PF01248">
    <property type="entry name" value="Ribosomal_L7Ae"/>
    <property type="match status" value="1"/>
</dbReference>
<sequence length="100" mass="11142">MNNSFYSFLGLAVRAGKVLSGEEIVLKELRKKTVYLVLVSDDASPNTRKKVQDKCTFYQIPWRTAGSRDQLGQAMGKEQRVIAGIGDKGFAEKMISLLDD</sequence>
<evidence type="ECO:0000313" key="3">
    <source>
        <dbReference type="Proteomes" id="UP001596142"/>
    </source>
</evidence>
<dbReference type="SUPFAM" id="SSF55315">
    <property type="entry name" value="L30e-like"/>
    <property type="match status" value="1"/>
</dbReference>
<dbReference type="InterPro" id="IPR004038">
    <property type="entry name" value="Ribosomal_eL8/eL30/eS12/Gad45"/>
</dbReference>